<evidence type="ECO:0000313" key="8">
    <source>
        <dbReference type="Proteomes" id="UP000190065"/>
    </source>
</evidence>
<dbReference type="RefSeq" id="WP_025071009.1">
    <property type="nucleotide sequence ID" value="NZ_FUXK01000014.1"/>
</dbReference>
<dbReference type="InterPro" id="IPR029063">
    <property type="entry name" value="SAM-dependent_MTases_sf"/>
</dbReference>
<evidence type="ECO:0000313" key="7">
    <source>
        <dbReference type="EMBL" id="SJZ89638.1"/>
    </source>
</evidence>
<dbReference type="GO" id="GO:0005737">
    <property type="term" value="C:cytoplasm"/>
    <property type="evidence" value="ECO:0007669"/>
    <property type="project" value="UniProtKB-SubCell"/>
</dbReference>
<dbReference type="eggNOG" id="COG2264">
    <property type="taxonomic scope" value="Bacteria"/>
</dbReference>
<keyword evidence="7" id="KW-0687">Ribonucleoprotein</keyword>
<evidence type="ECO:0000256" key="2">
    <source>
        <dbReference type="ARBA" id="ARBA00022490"/>
    </source>
</evidence>
<proteinExistence type="inferred from homology"/>
<evidence type="ECO:0000256" key="4">
    <source>
        <dbReference type="ARBA" id="ARBA00022679"/>
    </source>
</evidence>
<comment type="catalytic activity">
    <reaction evidence="6">
        <text>L-lysyl-[protein] + 3 S-adenosyl-L-methionine = N(6),N(6),N(6)-trimethyl-L-lysyl-[protein] + 3 S-adenosyl-L-homocysteine + 3 H(+)</text>
        <dbReference type="Rhea" id="RHEA:54192"/>
        <dbReference type="Rhea" id="RHEA-COMP:9752"/>
        <dbReference type="Rhea" id="RHEA-COMP:13826"/>
        <dbReference type="ChEBI" id="CHEBI:15378"/>
        <dbReference type="ChEBI" id="CHEBI:29969"/>
        <dbReference type="ChEBI" id="CHEBI:57856"/>
        <dbReference type="ChEBI" id="CHEBI:59789"/>
        <dbReference type="ChEBI" id="CHEBI:61961"/>
    </reaction>
</comment>
<comment type="similarity">
    <text evidence="1 6">Belongs to the methyltransferase superfamily. PrmA family.</text>
</comment>
<dbReference type="EC" id="2.1.1.-" evidence="6"/>
<keyword evidence="5 6" id="KW-0949">S-adenosyl-L-methionine</keyword>
<sequence>MKYLEIDFFIDIDAALMDDARALLAEAAGEAGCESFEDSEQGLKAYVQVDLWDEALLQHELASFAFHEAHIRYTICEAEDKDWNAEWEANGFEPIEVDGKLVICDAKNASITTEEKTTMRILIDAKLAFGTGTHETTQMIVSILLQMELSGKRVLDCGCGTGILGIVASKLGAAHVVGYDIDEWSVKNALHNAELNEVANMEVYHGDAQVLQSIDGTFDVVLANINRNILLGDLPAFTRLMHPESMLILSGFYTEDVPRLTEKAQSLSLIKTEQRQNGDWCSLVFRKG</sequence>
<feature type="binding site" evidence="6">
    <location>
        <position position="158"/>
    </location>
    <ligand>
        <name>S-adenosyl-L-methionine</name>
        <dbReference type="ChEBI" id="CHEBI:59789"/>
    </ligand>
</feature>
<dbReference type="GO" id="GO:0016279">
    <property type="term" value="F:protein-lysine N-methyltransferase activity"/>
    <property type="evidence" value="ECO:0007669"/>
    <property type="project" value="RHEA"/>
</dbReference>
<dbReference type="GO" id="GO:0005840">
    <property type="term" value="C:ribosome"/>
    <property type="evidence" value="ECO:0007669"/>
    <property type="project" value="UniProtKB-KW"/>
</dbReference>
<dbReference type="CDD" id="cd02440">
    <property type="entry name" value="AdoMet_MTases"/>
    <property type="match status" value="1"/>
</dbReference>
<feature type="binding site" evidence="6">
    <location>
        <position position="180"/>
    </location>
    <ligand>
        <name>S-adenosyl-L-methionine</name>
        <dbReference type="ChEBI" id="CHEBI:59789"/>
    </ligand>
</feature>
<keyword evidence="3 6" id="KW-0489">Methyltransferase</keyword>
<protein>
    <recommendedName>
        <fullName evidence="6">Ribosomal protein L11 methyltransferase</fullName>
        <shortName evidence="6">L11 Mtase</shortName>
        <ecNumber evidence="6">2.1.1.-</ecNumber>
    </recommendedName>
</protein>
<evidence type="ECO:0000256" key="3">
    <source>
        <dbReference type="ARBA" id="ARBA00022603"/>
    </source>
</evidence>
<keyword evidence="7" id="KW-0689">Ribosomal protein</keyword>
<dbReference type="SUPFAM" id="SSF53335">
    <property type="entry name" value="S-adenosyl-L-methionine-dependent methyltransferases"/>
    <property type="match status" value="1"/>
</dbReference>
<dbReference type="STRING" id="28136.SAMN02745202_01404"/>
<feature type="binding site" evidence="6">
    <location>
        <position position="137"/>
    </location>
    <ligand>
        <name>S-adenosyl-L-methionine</name>
        <dbReference type="ChEBI" id="CHEBI:59789"/>
    </ligand>
</feature>
<dbReference type="Proteomes" id="UP000190065">
    <property type="component" value="Unassembled WGS sequence"/>
</dbReference>
<feature type="binding site" evidence="6">
    <location>
        <position position="224"/>
    </location>
    <ligand>
        <name>S-adenosyl-L-methionine</name>
        <dbReference type="ChEBI" id="CHEBI:59789"/>
    </ligand>
</feature>
<dbReference type="PANTHER" id="PTHR43648">
    <property type="entry name" value="ELECTRON TRANSFER FLAVOPROTEIN BETA SUBUNIT LYSINE METHYLTRANSFERASE"/>
    <property type="match status" value="1"/>
</dbReference>
<reference evidence="7 8" key="1">
    <citation type="submission" date="2017-02" db="EMBL/GenBank/DDBJ databases">
        <authorList>
            <person name="Peterson S.W."/>
        </authorList>
    </citation>
    <scope>NUCLEOTIDE SEQUENCE [LARGE SCALE GENOMIC DNA]</scope>
    <source>
        <strain evidence="7 8">ATCC 43324</strain>
    </source>
</reference>
<evidence type="ECO:0000256" key="6">
    <source>
        <dbReference type="HAMAP-Rule" id="MF_00735"/>
    </source>
</evidence>
<keyword evidence="4 6" id="KW-0808">Transferase</keyword>
<dbReference type="NCBIfam" id="NF001785">
    <property type="entry name" value="PRK00517.2-2"/>
    <property type="match status" value="1"/>
</dbReference>
<organism evidence="7 8">
    <name type="scientific">Segatella oulorum</name>
    <dbReference type="NCBI Taxonomy" id="28136"/>
    <lineage>
        <taxon>Bacteria</taxon>
        <taxon>Pseudomonadati</taxon>
        <taxon>Bacteroidota</taxon>
        <taxon>Bacteroidia</taxon>
        <taxon>Bacteroidales</taxon>
        <taxon>Prevotellaceae</taxon>
        <taxon>Segatella</taxon>
    </lineage>
</organism>
<comment type="function">
    <text evidence="6">Methylates ribosomal protein L11.</text>
</comment>
<gene>
    <name evidence="6" type="primary">prmA</name>
    <name evidence="7" type="ORF">SAMN02745202_01404</name>
</gene>
<dbReference type="GO" id="GO:0032259">
    <property type="term" value="P:methylation"/>
    <property type="evidence" value="ECO:0007669"/>
    <property type="project" value="UniProtKB-KW"/>
</dbReference>
<dbReference type="InterPro" id="IPR050078">
    <property type="entry name" value="Ribosomal_L11_MeTrfase_PrmA"/>
</dbReference>
<evidence type="ECO:0000256" key="5">
    <source>
        <dbReference type="ARBA" id="ARBA00022691"/>
    </source>
</evidence>
<dbReference type="AlphaFoldDB" id="A0A1T4PFQ3"/>
<comment type="subcellular location">
    <subcellularLocation>
        <location evidence="6">Cytoplasm</location>
    </subcellularLocation>
</comment>
<dbReference type="EMBL" id="FUXK01000014">
    <property type="protein sequence ID" value="SJZ89638.1"/>
    <property type="molecule type" value="Genomic_DNA"/>
</dbReference>
<dbReference type="Gene3D" id="3.40.50.150">
    <property type="entry name" value="Vaccinia Virus protein VP39"/>
    <property type="match status" value="1"/>
</dbReference>
<evidence type="ECO:0000256" key="1">
    <source>
        <dbReference type="ARBA" id="ARBA00009741"/>
    </source>
</evidence>
<dbReference type="InterPro" id="IPR004498">
    <property type="entry name" value="Ribosomal_PrmA_MeTrfase"/>
</dbReference>
<dbReference type="HAMAP" id="MF_00735">
    <property type="entry name" value="Methyltr_PrmA"/>
    <property type="match status" value="1"/>
</dbReference>
<dbReference type="PIRSF" id="PIRSF000401">
    <property type="entry name" value="RPL11_MTase"/>
    <property type="match status" value="1"/>
</dbReference>
<dbReference type="PANTHER" id="PTHR43648:SF1">
    <property type="entry name" value="ELECTRON TRANSFER FLAVOPROTEIN BETA SUBUNIT LYSINE METHYLTRANSFERASE"/>
    <property type="match status" value="1"/>
</dbReference>
<keyword evidence="2 6" id="KW-0963">Cytoplasm</keyword>
<dbReference type="Pfam" id="PF06325">
    <property type="entry name" value="PrmA"/>
    <property type="match status" value="1"/>
</dbReference>
<name>A0A1T4PFQ3_9BACT</name>
<accession>A0A1T4PFQ3</accession>